<dbReference type="CDD" id="cd00136">
    <property type="entry name" value="PDZ_canonical"/>
    <property type="match status" value="1"/>
</dbReference>
<evidence type="ECO:0000256" key="3">
    <source>
        <dbReference type="ARBA" id="ARBA00022427"/>
    </source>
</evidence>
<dbReference type="InterPro" id="IPR036892">
    <property type="entry name" value="L27_dom_sf"/>
</dbReference>
<feature type="domain" description="PDZ" evidence="9">
    <location>
        <begin position="658"/>
        <end position="741"/>
    </location>
</feature>
<feature type="domain" description="PDZ" evidence="9">
    <location>
        <begin position="1191"/>
        <end position="1273"/>
    </location>
</feature>
<feature type="domain" description="PDZ" evidence="9">
    <location>
        <begin position="966"/>
        <end position="1047"/>
    </location>
</feature>
<evidence type="ECO:0000256" key="5">
    <source>
        <dbReference type="ARBA" id="ARBA00022737"/>
    </source>
</evidence>
<evidence type="ECO:0000256" key="7">
    <source>
        <dbReference type="ARBA" id="ARBA00023136"/>
    </source>
</evidence>
<accession>A0A8C4QZZ4</accession>
<dbReference type="GeneTree" id="ENSGT00940000155586"/>
<evidence type="ECO:0000256" key="4">
    <source>
        <dbReference type="ARBA" id="ARBA00022475"/>
    </source>
</evidence>
<dbReference type="Pfam" id="PF09045">
    <property type="entry name" value="L27_2"/>
    <property type="match status" value="1"/>
</dbReference>
<feature type="domain" description="PDZ" evidence="9">
    <location>
        <begin position="220"/>
        <end position="301"/>
    </location>
</feature>
<dbReference type="PANTHER" id="PTHR19964:SF11">
    <property type="entry name" value="INAD-LIKE PROTEIN"/>
    <property type="match status" value="1"/>
</dbReference>
<sequence>MRGVQDVEAALHSVTRLQGRLAEHGLGTSAHADQLALLQTTLQNPAFLRMLALQGSIKQLGEQLKMVSQPPSPSFDFMPSGQLSWNGQPKEALQEPLLTVQNGSSNCSVESINLYKPNGEGLGFSVMSLQNSSEDKLGIIVKKINEGGIAHRDGRLQTGDQILSVNDVLVDSIASQQKALELLQQPDCLVRLLTTRGSLSNEMATASTTQLGVNAQEQRDVIELMNPGGSLGFGIVGNKESGITVKTILPGGVADKDGRLRIGDRILSIDESDIQGLNSSEVIGILRKCGTRVQLEVSRPHASDVRCIPAIPDLPASSSPMQAASPDSGEYDEMEIFGVELSKDELGFGINLSSSSDAGVFVKSIVPGSPAHKDGRIESNDRVVSVNGTRIGSMSRMDAIQTLRNTDQTVCLTLARPKKEDQQESQNLDTLDGLDHSMNTLTLVHEQSVDEEFDSVEEDADVSVSTLPFPKQPTTQTFMAFGVVAMTNTKDSGTWQHEDVALVSPENSTEVEIPVDDFEEQVGAEPFQSVAGAQYISGPKPAFWIASSADGDPDEDTDGLISQVEVRLDDLPHKVTPAEDPGELGRALATDTVLDSGSGPTAPIIQHKPAHPQIKLLDHEQNDLNHNSGAMLLERAGGGDEDGHSVPHVACHWGLQQQVSISRPLGTSLGISIVRGKGEQNSLPGGIYVKKVLEGSPAWKAGNLHTGDHIMTVNGESLRDMTQAEVAEILRESPNPIVFTVEPVFAASTGAAEEDDEDTDGMKDCDRSASSSRNGSTHKAGFATNSNQGSSMVVSRKQSQEYEMEGDIRFQADLMWQQFGELPGDLLQVDLEKKNGELGLSLAGNKNRSRLSIFVVGVTAGGPAAQNGCIRVGDELLEINGQMLYGKSHQNASAIIKCAPSSVKLVLLRKQDAIKHMAVSPITSPHALSLLPVSVHKESRNVPVPAAETAHFEQESKMPDVSNVRNVELPKENGSIGLALMGLGGREGVFVKGITSGGPADRDGQIKIGDRILALGDETVISVPASRVLELIESAERSVKLKVGYIERPNNQVVSLPQPQSSHLPTSPVPATAIPSPSVPPKPATCPVFPGRETMIEICKGRTGLGLSVVGGSDTPLGAIVIHEVYEEGAAAKDSRLWPGDQILKVNGLDLRGATHEEATIALRRSPPLVRLLVFRDVMQGEDPEPLTTFTVELQRKPCRGLGLSIACKKNAPGIFIAEVMRGGVADLDGRLMHGDQILAVDGEDLRTATQETVAAILKCAQGLVRLEIGRIKIGSPSSSQRTSRNSQASRTSANSIPPAFNSVVSTSDPRPSPASCSDGSVTERPSDLEVQSKLRTVELIKDENNSLGLSIAGGKGSPLGDIPVFVAMIQTDGPAAVTQQLKIGDQLLSINGQSVDDLTHAQVVNLLKTSSRRLRLQVTGGEECKRFFYNTDSVSCKNASAESTEDDAKALHYKTITLERGPEGLGFSIVGGHGSPHGDLPIYIKTVFNKGAAGQDGQLQRGDQIISVNGQSLEGMMHEEAVAILKSQGPVTLVILS</sequence>
<dbReference type="PANTHER" id="PTHR19964">
    <property type="entry name" value="MULTIPLE PDZ DOMAIN PROTEIN"/>
    <property type="match status" value="1"/>
</dbReference>
<feature type="region of interest" description="Disordered" evidence="8">
    <location>
        <begin position="750"/>
        <end position="798"/>
    </location>
</feature>
<evidence type="ECO:0000313" key="10">
    <source>
        <dbReference type="Ensembl" id="ENSEBUP00000022981.1"/>
    </source>
</evidence>
<dbReference type="SMART" id="SM00228">
    <property type="entry name" value="PDZ"/>
    <property type="match status" value="10"/>
</dbReference>
<feature type="domain" description="PDZ" evidence="9">
    <location>
        <begin position="338"/>
        <end position="418"/>
    </location>
</feature>
<evidence type="ECO:0000256" key="2">
    <source>
        <dbReference type="ARBA" id="ARBA00004435"/>
    </source>
</evidence>
<dbReference type="FunFam" id="2.30.42.10:FF:000038">
    <property type="entry name" value="Multiple PDZ domain protein isoform X1"/>
    <property type="match status" value="1"/>
</dbReference>
<feature type="domain" description="PDZ" evidence="9">
    <location>
        <begin position="1456"/>
        <end position="1538"/>
    </location>
</feature>
<dbReference type="OMA" id="QEYEMEG"/>
<reference evidence="10" key="1">
    <citation type="submission" date="2025-05" db="UniProtKB">
        <authorList>
            <consortium name="Ensembl"/>
        </authorList>
    </citation>
    <scope>IDENTIFICATION</scope>
</reference>
<feature type="compositionally biased region" description="Polar residues" evidence="8">
    <location>
        <begin position="768"/>
        <end position="797"/>
    </location>
</feature>
<feature type="domain" description="PDZ" evidence="9">
    <location>
        <begin position="1095"/>
        <end position="1178"/>
    </location>
</feature>
<keyword evidence="6" id="KW-0965">Cell junction</keyword>
<organism evidence="10 11">
    <name type="scientific">Eptatretus burgeri</name>
    <name type="common">Inshore hagfish</name>
    <dbReference type="NCBI Taxonomy" id="7764"/>
    <lineage>
        <taxon>Eukaryota</taxon>
        <taxon>Metazoa</taxon>
        <taxon>Chordata</taxon>
        <taxon>Craniata</taxon>
        <taxon>Vertebrata</taxon>
        <taxon>Cyclostomata</taxon>
        <taxon>Myxini</taxon>
        <taxon>Myxiniformes</taxon>
        <taxon>Myxinidae</taxon>
        <taxon>Eptatretinae</taxon>
        <taxon>Eptatretus</taxon>
    </lineage>
</organism>
<dbReference type="SUPFAM" id="SSF50156">
    <property type="entry name" value="PDZ domain-like"/>
    <property type="match status" value="10"/>
</dbReference>
<protein>
    <recommendedName>
        <fullName evidence="9">PDZ domain-containing protein</fullName>
    </recommendedName>
</protein>
<dbReference type="Gene3D" id="2.30.42.10">
    <property type="match status" value="10"/>
</dbReference>
<comment type="subcellular location">
    <subcellularLocation>
        <location evidence="2">Cell junction</location>
        <location evidence="2">Tight junction</location>
    </subcellularLocation>
    <subcellularLocation>
        <location evidence="1">Cell membrane</location>
    </subcellularLocation>
</comment>
<feature type="region of interest" description="Disordered" evidence="8">
    <location>
        <begin position="1275"/>
        <end position="1329"/>
    </location>
</feature>
<evidence type="ECO:0000256" key="1">
    <source>
        <dbReference type="ARBA" id="ARBA00004236"/>
    </source>
</evidence>
<dbReference type="CDD" id="cd06673">
    <property type="entry name" value="PDZ10_MUPP1-PDZ8_PATJ-like"/>
    <property type="match status" value="1"/>
</dbReference>
<dbReference type="InterPro" id="IPR051342">
    <property type="entry name" value="PDZ_scaffold"/>
</dbReference>
<keyword evidence="7" id="KW-0472">Membrane</keyword>
<dbReference type="CDD" id="cd06674">
    <property type="entry name" value="PDZ11_MUPP1-PDZ9_PATJ-like"/>
    <property type="match status" value="1"/>
</dbReference>
<dbReference type="CDD" id="cd06676">
    <property type="entry name" value="PDZ13_MUPP1-like"/>
    <property type="match status" value="1"/>
</dbReference>
<dbReference type="InterPro" id="IPR015132">
    <property type="entry name" value="L27_2"/>
</dbReference>
<dbReference type="Proteomes" id="UP000694388">
    <property type="component" value="Unplaced"/>
</dbReference>
<dbReference type="SUPFAM" id="SSF101288">
    <property type="entry name" value="L27 domain"/>
    <property type="match status" value="1"/>
</dbReference>
<dbReference type="PROSITE" id="PS50106">
    <property type="entry name" value="PDZ"/>
    <property type="match status" value="10"/>
</dbReference>
<proteinExistence type="predicted"/>
<keyword evidence="4" id="KW-1003">Cell membrane</keyword>
<feature type="compositionally biased region" description="Polar residues" evidence="8">
    <location>
        <begin position="1054"/>
        <end position="1065"/>
    </location>
</feature>
<keyword evidence="5" id="KW-0677">Repeat</keyword>
<feature type="domain" description="PDZ" evidence="9">
    <location>
        <begin position="111"/>
        <end position="198"/>
    </location>
</feature>
<evidence type="ECO:0000259" key="9">
    <source>
        <dbReference type="PROSITE" id="PS50106"/>
    </source>
</evidence>
<feature type="region of interest" description="Disordered" evidence="8">
    <location>
        <begin position="1054"/>
        <end position="1083"/>
    </location>
</feature>
<dbReference type="Ensembl" id="ENSEBUT00000023557.1">
    <property type="protein sequence ID" value="ENSEBUP00000022981.1"/>
    <property type="gene ID" value="ENSEBUG00000014122.1"/>
</dbReference>
<dbReference type="InterPro" id="IPR001478">
    <property type="entry name" value="PDZ"/>
</dbReference>
<keyword evidence="3" id="KW-0796">Tight junction</keyword>
<dbReference type="GO" id="GO:0005923">
    <property type="term" value="C:bicellular tight junction"/>
    <property type="evidence" value="ECO:0007669"/>
    <property type="project" value="UniProtKB-SubCell"/>
</dbReference>
<feature type="compositionally biased region" description="Polar residues" evidence="8">
    <location>
        <begin position="1303"/>
        <end position="1321"/>
    </location>
</feature>
<dbReference type="InterPro" id="IPR036034">
    <property type="entry name" value="PDZ_sf"/>
</dbReference>
<evidence type="ECO:0000256" key="8">
    <source>
        <dbReference type="SAM" id="MobiDB-lite"/>
    </source>
</evidence>
<evidence type="ECO:0000256" key="6">
    <source>
        <dbReference type="ARBA" id="ARBA00022949"/>
    </source>
</evidence>
<dbReference type="Pfam" id="PF00595">
    <property type="entry name" value="PDZ"/>
    <property type="match status" value="10"/>
</dbReference>
<dbReference type="Gene3D" id="1.10.287.650">
    <property type="entry name" value="L27 domain"/>
    <property type="match status" value="1"/>
</dbReference>
<feature type="domain" description="PDZ" evidence="9">
    <location>
        <begin position="1337"/>
        <end position="1423"/>
    </location>
</feature>
<dbReference type="GO" id="GO:0005886">
    <property type="term" value="C:plasma membrane"/>
    <property type="evidence" value="ECO:0007669"/>
    <property type="project" value="UniProtKB-SubCell"/>
</dbReference>
<evidence type="ECO:0000313" key="11">
    <source>
        <dbReference type="Proteomes" id="UP000694388"/>
    </source>
</evidence>
<feature type="compositionally biased region" description="Low complexity" evidence="8">
    <location>
        <begin position="1278"/>
        <end position="1296"/>
    </location>
</feature>
<dbReference type="Ensembl" id="ENSEBUT00000023496.1">
    <property type="protein sequence ID" value="ENSEBUP00000022920.1"/>
    <property type="gene ID" value="ENSEBUG00000014122.1"/>
</dbReference>
<keyword evidence="11" id="KW-1185">Reference proteome</keyword>
<name>A0A8C4QZZ4_EPTBU</name>
<dbReference type="CDD" id="cd06672">
    <property type="entry name" value="PDZ8_MUPP1-PDZ7_PATJ-PDZ2_INAD-like"/>
    <property type="match status" value="1"/>
</dbReference>
<feature type="domain" description="PDZ" evidence="9">
    <location>
        <begin position="828"/>
        <end position="911"/>
    </location>
</feature>